<organism evidence="3 4">
    <name type="scientific">Candidatus Wolfebacteria bacterium RIFCSPLOWO2_01_FULL_45_19</name>
    <dbReference type="NCBI Taxonomy" id="1802557"/>
    <lineage>
        <taxon>Bacteria</taxon>
        <taxon>Candidatus Wolfeibacteriota</taxon>
    </lineage>
</organism>
<dbReference type="InterPro" id="IPR036249">
    <property type="entry name" value="Thioredoxin-like_sf"/>
</dbReference>
<dbReference type="PANTHER" id="PTHR13887">
    <property type="entry name" value="GLUTATHIONE S-TRANSFERASE KAPPA"/>
    <property type="match status" value="1"/>
</dbReference>
<dbReference type="PANTHER" id="PTHR13887:SF55">
    <property type="entry name" value="SLR0313 PROTEIN"/>
    <property type="match status" value="1"/>
</dbReference>
<dbReference type="InterPro" id="IPR013766">
    <property type="entry name" value="Thioredoxin_domain"/>
</dbReference>
<dbReference type="PROSITE" id="PS51352">
    <property type="entry name" value="THIOREDOXIN_2"/>
    <property type="match status" value="1"/>
</dbReference>
<evidence type="ECO:0000313" key="3">
    <source>
        <dbReference type="EMBL" id="OGM91757.1"/>
    </source>
</evidence>
<dbReference type="Gene3D" id="3.40.30.10">
    <property type="entry name" value="Glutaredoxin"/>
    <property type="match status" value="1"/>
</dbReference>
<reference evidence="3 4" key="1">
    <citation type="journal article" date="2016" name="Nat. Commun.">
        <title>Thousands of microbial genomes shed light on interconnected biogeochemical processes in an aquifer system.</title>
        <authorList>
            <person name="Anantharaman K."/>
            <person name="Brown C.T."/>
            <person name="Hug L.A."/>
            <person name="Sharon I."/>
            <person name="Castelle C.J."/>
            <person name="Probst A.J."/>
            <person name="Thomas B.C."/>
            <person name="Singh A."/>
            <person name="Wilkins M.J."/>
            <person name="Karaoz U."/>
            <person name="Brodie E.L."/>
            <person name="Williams K.H."/>
            <person name="Hubbard S.S."/>
            <person name="Banfield J.F."/>
        </authorList>
    </citation>
    <scope>NUCLEOTIDE SEQUENCE [LARGE SCALE GENOMIC DNA]</scope>
</reference>
<gene>
    <name evidence="3" type="ORF">A3A20_01750</name>
</gene>
<accession>A0A1F8DSZ7</accession>
<evidence type="ECO:0000313" key="4">
    <source>
        <dbReference type="Proteomes" id="UP000178946"/>
    </source>
</evidence>
<dbReference type="InterPro" id="IPR012336">
    <property type="entry name" value="Thioredoxin-like_fold"/>
</dbReference>
<evidence type="ECO:0000259" key="2">
    <source>
        <dbReference type="PROSITE" id="PS51352"/>
    </source>
</evidence>
<dbReference type="SUPFAM" id="SSF52833">
    <property type="entry name" value="Thioredoxin-like"/>
    <property type="match status" value="1"/>
</dbReference>
<dbReference type="STRING" id="1802557.A3A20_01750"/>
<dbReference type="AlphaFoldDB" id="A0A1F8DSZ7"/>
<feature type="domain" description="Thioredoxin" evidence="2">
    <location>
        <begin position="1"/>
        <end position="186"/>
    </location>
</feature>
<proteinExistence type="inferred from homology"/>
<evidence type="ECO:0000256" key="1">
    <source>
        <dbReference type="ARBA" id="ARBA00005791"/>
    </source>
</evidence>
<dbReference type="EMBL" id="MGIR01000001">
    <property type="protein sequence ID" value="OGM91757.1"/>
    <property type="molecule type" value="Genomic_DNA"/>
</dbReference>
<name>A0A1F8DSZ7_9BACT</name>
<comment type="similarity">
    <text evidence="1">Belongs to the thioredoxin family. DsbA subfamily.</text>
</comment>
<comment type="caution">
    <text evidence="3">The sequence shown here is derived from an EMBL/GenBank/DDBJ whole genome shotgun (WGS) entry which is preliminary data.</text>
</comment>
<protein>
    <recommendedName>
        <fullName evidence="2">Thioredoxin domain-containing protein</fullName>
    </recommendedName>
</protein>
<dbReference type="Proteomes" id="UP000178946">
    <property type="component" value="Unassembled WGS sequence"/>
</dbReference>
<dbReference type="Pfam" id="PF13462">
    <property type="entry name" value="Thioredoxin_4"/>
    <property type="match status" value="1"/>
</dbReference>
<sequence length="188" mass="21731">MFGVAKFTNAPSGSDVNNDWIKGNREASVTIVEYSDFQCPACGAYYPVTKQLVEEFGENIAFVYRHFPLSQIHKNAELAAQAAEAAGKQNKFWEMHDMIFENQKEWSDERNVKEFFVMYAEALNLNKEQFVADFDLKEVMDKINADYKSGLRYSVNAVPTFFLNGEKLQNPRNYEDFKSIIQEYISQQ</sequence>